<keyword evidence="3 5" id="KW-1133">Transmembrane helix</keyword>
<feature type="transmembrane region" description="Helical" evidence="5">
    <location>
        <begin position="679"/>
        <end position="705"/>
    </location>
</feature>
<evidence type="ECO:0000256" key="3">
    <source>
        <dbReference type="ARBA" id="ARBA00022989"/>
    </source>
</evidence>
<sequence>MEYHAPETHLKEKEASDVHDYEDDDKIRFGRVPLLADELALDDAGATIVFIFPCSDECGGTVQADTLQKDPLGSAKRIFYRDESYYRPPFTLFEELKEQNLTVGRYHEIIRAELLGLLQREGFWAQSSESIDKDEVFLKVGLGTQSDQLGALAEHHRYRMPISTSLYTQKVNGMKQRVPAYTEFSNAARDKFESFGQCDEIRVIYTWLYNRINLNEMADQGLIVAHFPSAKYKEMLNLYQEWGRFGLVCRWPTPQDLQLIRNYFGEQIAFYFAWFQTYMKALGILAIGATLVKMREYSFWPMSLSKFLTNIYAVFLVGWVAAVQKQFRRKASRLEQLWGMVGWDNQQAVTRPSYKPELEGTKRAFMLKFAGNFVMVTFILLFAGAIISVQYLDKQMRDNGDGRLRNYTPYIVAVSIKVFDFAWGKIAKTLVEWQNHRTEARFDDALAGTLAAVKLFVVLFPFLQIAFLQGNVDVTCAKTTEEAAVSVYALRGWPTGTRLYDRGVDHTNVTLLRENMEDGDLDFLANFISQSMSGNMCIAGCFPSVCRSKRVAVFGESRFERTLVCWTNCWVDLRKQLLTYYALQFCSAFAFLIIPVVIVKIAIILEIARVKGINPLVAIVRGMVGLRVSSRADSDSSIGSEYSFLQYQAKCNVIAPYMYKSWGGSYVEDFMDLLANYSLLACFSTVAPGMVVVNFVALFLTYRIVAFRMNNVTGRPFPSGAEGIGVWQAILDSVAVIAVTINVALLTFYQSPVKTWPQGQQLFFFIFAEKVLFSIRALVEAAFPNEPDDVTHIEDVYEKVSALEFASEPAAPANGYDYSLVQVGLYPHMDESCSDTNSDGADSHSALRQRGFSKRNVYYSGV</sequence>
<dbReference type="GO" id="GO:0016020">
    <property type="term" value="C:membrane"/>
    <property type="evidence" value="ECO:0007669"/>
    <property type="project" value="UniProtKB-SubCell"/>
</dbReference>
<evidence type="ECO:0000313" key="7">
    <source>
        <dbReference type="EMBL" id="CAD9638881.1"/>
    </source>
</evidence>
<proteinExistence type="predicted"/>
<protein>
    <recommendedName>
        <fullName evidence="6">Anoctamin transmembrane domain-containing protein</fullName>
    </recommendedName>
</protein>
<reference evidence="7" key="1">
    <citation type="submission" date="2021-01" db="EMBL/GenBank/DDBJ databases">
        <authorList>
            <person name="Corre E."/>
            <person name="Pelletier E."/>
            <person name="Niang G."/>
            <person name="Scheremetjew M."/>
            <person name="Finn R."/>
            <person name="Kale V."/>
            <person name="Holt S."/>
            <person name="Cochrane G."/>
            <person name="Meng A."/>
            <person name="Brown T."/>
            <person name="Cohen L."/>
        </authorList>
    </citation>
    <scope>NUCLEOTIDE SEQUENCE</scope>
    <source>
        <strain evidence="7">RCC3387</strain>
    </source>
</reference>
<feature type="transmembrane region" description="Helical" evidence="5">
    <location>
        <begin position="407"/>
        <end position="424"/>
    </location>
</feature>
<dbReference type="PANTHER" id="PTHR12308">
    <property type="entry name" value="ANOCTAMIN"/>
    <property type="match status" value="1"/>
</dbReference>
<evidence type="ECO:0000256" key="4">
    <source>
        <dbReference type="ARBA" id="ARBA00023136"/>
    </source>
</evidence>
<evidence type="ECO:0000256" key="2">
    <source>
        <dbReference type="ARBA" id="ARBA00022692"/>
    </source>
</evidence>
<feature type="transmembrane region" description="Helical" evidence="5">
    <location>
        <begin position="445"/>
        <end position="467"/>
    </location>
</feature>
<feature type="transmembrane region" description="Helical" evidence="5">
    <location>
        <begin position="268"/>
        <end position="292"/>
    </location>
</feature>
<gene>
    <name evidence="7" type="ORF">BRAN1462_LOCUS56703</name>
</gene>
<keyword evidence="4 5" id="KW-0472">Membrane</keyword>
<name>A0A7S2QCH2_9DINO</name>
<evidence type="ECO:0000259" key="6">
    <source>
        <dbReference type="Pfam" id="PF04547"/>
    </source>
</evidence>
<organism evidence="7">
    <name type="scientific">Zooxanthella nutricula</name>
    <dbReference type="NCBI Taxonomy" id="1333877"/>
    <lineage>
        <taxon>Eukaryota</taxon>
        <taxon>Sar</taxon>
        <taxon>Alveolata</taxon>
        <taxon>Dinophyceae</taxon>
        <taxon>Peridiniales</taxon>
        <taxon>Peridiniales incertae sedis</taxon>
        <taxon>Zooxanthella</taxon>
    </lineage>
</organism>
<dbReference type="AlphaFoldDB" id="A0A7S2QCH2"/>
<dbReference type="PANTHER" id="PTHR12308:SF73">
    <property type="entry name" value="ANOCTAMIN"/>
    <property type="match status" value="1"/>
</dbReference>
<keyword evidence="2 5" id="KW-0812">Transmembrane</keyword>
<comment type="subcellular location">
    <subcellularLocation>
        <location evidence="1">Membrane</location>
        <topology evidence="1">Multi-pass membrane protein</topology>
    </subcellularLocation>
</comment>
<feature type="transmembrane region" description="Helical" evidence="5">
    <location>
        <begin position="580"/>
        <end position="605"/>
    </location>
</feature>
<feature type="transmembrane region" description="Helical" evidence="5">
    <location>
        <begin position="365"/>
        <end position="387"/>
    </location>
</feature>
<accession>A0A7S2QCH2</accession>
<feature type="domain" description="Anoctamin transmembrane" evidence="6">
    <location>
        <begin position="260"/>
        <end position="792"/>
    </location>
</feature>
<dbReference type="GO" id="GO:0005254">
    <property type="term" value="F:chloride channel activity"/>
    <property type="evidence" value="ECO:0007669"/>
    <property type="project" value="TreeGrafter"/>
</dbReference>
<dbReference type="EMBL" id="HBGW01089366">
    <property type="protein sequence ID" value="CAD9638881.1"/>
    <property type="molecule type" value="Transcribed_RNA"/>
</dbReference>
<evidence type="ECO:0000256" key="5">
    <source>
        <dbReference type="SAM" id="Phobius"/>
    </source>
</evidence>
<feature type="transmembrane region" description="Helical" evidence="5">
    <location>
        <begin position="304"/>
        <end position="323"/>
    </location>
</feature>
<dbReference type="InterPro" id="IPR007632">
    <property type="entry name" value="Anoctamin"/>
</dbReference>
<dbReference type="Pfam" id="PF04547">
    <property type="entry name" value="Anoctamin"/>
    <property type="match status" value="1"/>
</dbReference>
<evidence type="ECO:0000256" key="1">
    <source>
        <dbReference type="ARBA" id="ARBA00004141"/>
    </source>
</evidence>
<dbReference type="InterPro" id="IPR049452">
    <property type="entry name" value="Anoctamin_TM"/>
</dbReference>
<feature type="transmembrane region" description="Helical" evidence="5">
    <location>
        <begin position="725"/>
        <end position="749"/>
    </location>
</feature>